<evidence type="ECO:0000313" key="3">
    <source>
        <dbReference type="EMBL" id="TFK41629.1"/>
    </source>
</evidence>
<dbReference type="PANTHER" id="PTHR38248:SF2">
    <property type="entry name" value="FUNK1 11"/>
    <property type="match status" value="1"/>
</dbReference>
<protein>
    <recommendedName>
        <fullName evidence="2">Protein kinase domain-containing protein</fullName>
    </recommendedName>
</protein>
<evidence type="ECO:0000256" key="1">
    <source>
        <dbReference type="SAM" id="MobiDB-lite"/>
    </source>
</evidence>
<gene>
    <name evidence="3" type="ORF">BDQ12DRAFT_710673</name>
</gene>
<dbReference type="PROSITE" id="PS50011">
    <property type="entry name" value="PROTEIN_KINASE_DOM"/>
    <property type="match status" value="1"/>
</dbReference>
<dbReference type="Pfam" id="PF17667">
    <property type="entry name" value="Pkinase_fungal"/>
    <property type="match status" value="1"/>
</dbReference>
<dbReference type="InterPro" id="IPR000719">
    <property type="entry name" value="Prot_kinase_dom"/>
</dbReference>
<dbReference type="PANTHER" id="PTHR38248">
    <property type="entry name" value="FUNK1 6"/>
    <property type="match status" value="1"/>
</dbReference>
<reference evidence="3 4" key="1">
    <citation type="journal article" date="2019" name="Nat. Ecol. Evol.">
        <title>Megaphylogeny resolves global patterns of mushroom evolution.</title>
        <authorList>
            <person name="Varga T."/>
            <person name="Krizsan K."/>
            <person name="Foldi C."/>
            <person name="Dima B."/>
            <person name="Sanchez-Garcia M."/>
            <person name="Sanchez-Ramirez S."/>
            <person name="Szollosi G.J."/>
            <person name="Szarkandi J.G."/>
            <person name="Papp V."/>
            <person name="Albert L."/>
            <person name="Andreopoulos W."/>
            <person name="Angelini C."/>
            <person name="Antonin V."/>
            <person name="Barry K.W."/>
            <person name="Bougher N.L."/>
            <person name="Buchanan P."/>
            <person name="Buyck B."/>
            <person name="Bense V."/>
            <person name="Catcheside P."/>
            <person name="Chovatia M."/>
            <person name="Cooper J."/>
            <person name="Damon W."/>
            <person name="Desjardin D."/>
            <person name="Finy P."/>
            <person name="Geml J."/>
            <person name="Haridas S."/>
            <person name="Hughes K."/>
            <person name="Justo A."/>
            <person name="Karasinski D."/>
            <person name="Kautmanova I."/>
            <person name="Kiss B."/>
            <person name="Kocsube S."/>
            <person name="Kotiranta H."/>
            <person name="LaButti K.M."/>
            <person name="Lechner B.E."/>
            <person name="Liimatainen K."/>
            <person name="Lipzen A."/>
            <person name="Lukacs Z."/>
            <person name="Mihaltcheva S."/>
            <person name="Morgado L.N."/>
            <person name="Niskanen T."/>
            <person name="Noordeloos M.E."/>
            <person name="Ohm R.A."/>
            <person name="Ortiz-Santana B."/>
            <person name="Ovrebo C."/>
            <person name="Racz N."/>
            <person name="Riley R."/>
            <person name="Savchenko A."/>
            <person name="Shiryaev A."/>
            <person name="Soop K."/>
            <person name="Spirin V."/>
            <person name="Szebenyi C."/>
            <person name="Tomsovsky M."/>
            <person name="Tulloss R.E."/>
            <person name="Uehling J."/>
            <person name="Grigoriev I.V."/>
            <person name="Vagvolgyi C."/>
            <person name="Papp T."/>
            <person name="Martin F.M."/>
            <person name="Miettinen O."/>
            <person name="Hibbett D.S."/>
            <person name="Nagy L.G."/>
        </authorList>
    </citation>
    <scope>NUCLEOTIDE SEQUENCE [LARGE SCALE GENOMIC DNA]</scope>
    <source>
        <strain evidence="3 4">CBS 166.37</strain>
    </source>
</reference>
<dbReference type="Gene3D" id="1.10.510.10">
    <property type="entry name" value="Transferase(Phosphotransferase) domain 1"/>
    <property type="match status" value="1"/>
</dbReference>
<feature type="region of interest" description="Disordered" evidence="1">
    <location>
        <begin position="277"/>
        <end position="298"/>
    </location>
</feature>
<dbReference type="InterPro" id="IPR040976">
    <property type="entry name" value="Pkinase_fungal"/>
</dbReference>
<dbReference type="OrthoDB" id="5592585at2759"/>
<dbReference type="SUPFAM" id="SSF56112">
    <property type="entry name" value="Protein kinase-like (PK-like)"/>
    <property type="match status" value="1"/>
</dbReference>
<proteinExistence type="predicted"/>
<evidence type="ECO:0000313" key="4">
    <source>
        <dbReference type="Proteomes" id="UP000308652"/>
    </source>
</evidence>
<name>A0A5C3M899_9AGAR</name>
<dbReference type="InterPro" id="IPR011009">
    <property type="entry name" value="Kinase-like_dom_sf"/>
</dbReference>
<feature type="domain" description="Protein kinase" evidence="2">
    <location>
        <begin position="271"/>
        <end position="634"/>
    </location>
</feature>
<accession>A0A5C3M899</accession>
<sequence>MSSSKSVNSLRQDSELLTGKSLHQTMEREMRGKWVGPMPVDQFFLAFLPVSESVKTNCPIKCNTYFADVPKDGIETDMYESFINLVNNGDFFPQFNLVNTSTYPDRNSYQRNEVHCNVSAYEKNVVTKDRATQYEHTELQLEFKTDKRCPDPFDDPKPTDHPLTRGELHKHKFEPDAAYKAQCRSQMASYATEWFDRAGAIVSQAFRYRERSRVLIEFFWRFAHLSPSQRGYDTTVHKANEEECKLAETYLINWKVAQERPVVVITVFSTDERNKVAGEGDLGKRNDKDKRDEKDTQPCKREVIAWGPMDDGDSPIGRATRAYPVFDKMLKKVETDILRDLNRAEVPNVPKLLGGADIPGQITHSDTFIDSAWRAGKATLTPRIHSRFLEDFIGYHLKMFKSSRELIQAVYDAFVGHHEAWNKCKILHRDISGGNILLDGQGHGILNDWDMAQRGNKPLSNMRTGTWQFMSTLLLKTPGKQHELQDDIESFVHVVMYYGLLYLKHNHVDQLPIIITNVFDECTRENGMYVGGYGKEALFRLRNHITVNFQFENNNKLTRWVDNAMAAVAAWLAAVTPKSVCGSFDAGWDSHDKVVVPAADASALKDLALYDHTTLKNTLQTLLATNVWPQHDAVPNQMAPQPTGSKRSIQMDMLACRLIVLEDGNMLREYHQGSSINSEGDCFQYGSVFKQLSGTY</sequence>
<dbReference type="PROSITE" id="PS00109">
    <property type="entry name" value="PROTEIN_KINASE_TYR"/>
    <property type="match status" value="1"/>
</dbReference>
<dbReference type="EMBL" id="ML213594">
    <property type="protein sequence ID" value="TFK41629.1"/>
    <property type="molecule type" value="Genomic_DNA"/>
</dbReference>
<dbReference type="Proteomes" id="UP000308652">
    <property type="component" value="Unassembled WGS sequence"/>
</dbReference>
<dbReference type="AlphaFoldDB" id="A0A5C3M899"/>
<organism evidence="3 4">
    <name type="scientific">Crucibulum laeve</name>
    <dbReference type="NCBI Taxonomy" id="68775"/>
    <lineage>
        <taxon>Eukaryota</taxon>
        <taxon>Fungi</taxon>
        <taxon>Dikarya</taxon>
        <taxon>Basidiomycota</taxon>
        <taxon>Agaricomycotina</taxon>
        <taxon>Agaricomycetes</taxon>
        <taxon>Agaricomycetidae</taxon>
        <taxon>Agaricales</taxon>
        <taxon>Agaricineae</taxon>
        <taxon>Nidulariaceae</taxon>
        <taxon>Crucibulum</taxon>
    </lineage>
</organism>
<dbReference type="GO" id="GO:0004672">
    <property type="term" value="F:protein kinase activity"/>
    <property type="evidence" value="ECO:0007669"/>
    <property type="project" value="InterPro"/>
</dbReference>
<keyword evidence="4" id="KW-1185">Reference proteome</keyword>
<evidence type="ECO:0000259" key="2">
    <source>
        <dbReference type="PROSITE" id="PS50011"/>
    </source>
</evidence>
<dbReference type="GO" id="GO:0005524">
    <property type="term" value="F:ATP binding"/>
    <property type="evidence" value="ECO:0007669"/>
    <property type="project" value="InterPro"/>
</dbReference>
<dbReference type="InterPro" id="IPR008266">
    <property type="entry name" value="Tyr_kinase_AS"/>
</dbReference>